<keyword evidence="2" id="KW-1134">Transmembrane beta strand</keyword>
<dbReference type="PANTHER" id="PTHR30203:SF33">
    <property type="entry name" value="BLR4455 PROTEIN"/>
    <property type="match status" value="1"/>
</dbReference>
<dbReference type="PANTHER" id="PTHR30203">
    <property type="entry name" value="OUTER MEMBRANE CATION EFFLUX PROTEIN"/>
    <property type="match status" value="1"/>
</dbReference>
<accession>A0AAU7LXB6</accession>
<dbReference type="Pfam" id="PF02321">
    <property type="entry name" value="OEP"/>
    <property type="match status" value="2"/>
</dbReference>
<comment type="similarity">
    <text evidence="1 2">Belongs to the outer membrane factor (OMF) (TC 1.B.17) family.</text>
</comment>
<feature type="chain" id="PRO_5043111682" evidence="2">
    <location>
        <begin position="28"/>
        <end position="475"/>
    </location>
</feature>
<evidence type="ECO:0000256" key="1">
    <source>
        <dbReference type="ARBA" id="ARBA00007613"/>
    </source>
</evidence>
<dbReference type="Gene3D" id="2.20.200.10">
    <property type="entry name" value="Outer membrane efflux proteins (OEP)"/>
    <property type="match status" value="1"/>
</dbReference>
<keyword evidence="2" id="KW-0564">Palmitate</keyword>
<evidence type="ECO:0000256" key="2">
    <source>
        <dbReference type="RuleBase" id="RU362097"/>
    </source>
</evidence>
<comment type="subcellular location">
    <subcellularLocation>
        <location evidence="2">Cell membrane</location>
        <topology evidence="2">Lipid-anchor</topology>
    </subcellularLocation>
</comment>
<protein>
    <submittedName>
        <fullName evidence="4">Efflux transporter outer membrane subunit</fullName>
    </submittedName>
</protein>
<gene>
    <name evidence="4" type="ORF">ABLV49_07850</name>
</gene>
<dbReference type="GO" id="GO:0005886">
    <property type="term" value="C:plasma membrane"/>
    <property type="evidence" value="ECO:0007669"/>
    <property type="project" value="UniProtKB-SubCell"/>
</dbReference>
<dbReference type="AlphaFoldDB" id="A0AAU7LXB6"/>
<dbReference type="EMBL" id="CP157675">
    <property type="protein sequence ID" value="XBP72246.1"/>
    <property type="molecule type" value="Genomic_DNA"/>
</dbReference>
<keyword evidence="2" id="KW-0449">Lipoprotein</keyword>
<keyword evidence="2" id="KW-0472">Membrane</keyword>
<dbReference type="GO" id="GO:0015562">
    <property type="term" value="F:efflux transmembrane transporter activity"/>
    <property type="evidence" value="ECO:0007669"/>
    <property type="project" value="InterPro"/>
</dbReference>
<sequence>MQPIPASSRPIFTAALLALLLAGCAVGPDYQRPATPDVSAFKEAEGWVAAAPADALERGPWWSLFGDPVLDGLAARVEVSNQNVAAAVAAYAQARAVVREQRASLFPTVTLDGGANRSHSSSSSASASSSGGRTGNSYQLSIGASWEPDVWGRLGRAVESSAASAQASAADLASARLSAQGELAINYLTLRQTDAQKALLESTLAGYQRSLEITQNRYSAGIAAKTDVLQAQTQLANAQADDAGLFRQRAQLEHAIAVLVGQAPGNFSLPPADWKPVVPEVPVGVPSTLLQRRPDIASAERGVAVANEQIGIARAAYYPSLPLGASYGFGASRVAELFSASSSVWSLGLSAAQTLFNAGATRARVEGSEAAHAQAVARYRQTVLTAFQGVEDQLAATRVLLAQQDLRRQASEAADQVEQQVLNRYRSGQVSYTEVITAQATALNARRALVQAMADRQTTAVALIQSLGGGWQAGM</sequence>
<dbReference type="InterPro" id="IPR003423">
    <property type="entry name" value="OMP_efflux"/>
</dbReference>
<evidence type="ECO:0000313" key="4">
    <source>
        <dbReference type="EMBL" id="XBP72246.1"/>
    </source>
</evidence>
<reference evidence="4" key="1">
    <citation type="submission" date="2024-05" db="EMBL/GenBank/DDBJ databases">
        <authorList>
            <person name="Bunk B."/>
            <person name="Swiderski J."/>
            <person name="Sproer C."/>
            <person name="Thiel V."/>
        </authorList>
    </citation>
    <scope>NUCLEOTIDE SEQUENCE</scope>
    <source>
        <strain evidence="4">DSM 17735</strain>
    </source>
</reference>
<feature type="signal peptide" evidence="2">
    <location>
        <begin position="1"/>
        <end position="27"/>
    </location>
</feature>
<feature type="region of interest" description="Disordered" evidence="3">
    <location>
        <begin position="113"/>
        <end position="134"/>
    </location>
</feature>
<dbReference type="InterPro" id="IPR010131">
    <property type="entry name" value="MdtP/NodT-like"/>
</dbReference>
<dbReference type="Gene3D" id="1.20.1600.10">
    <property type="entry name" value="Outer membrane efflux proteins (OEP)"/>
    <property type="match status" value="1"/>
</dbReference>
<evidence type="ECO:0000256" key="3">
    <source>
        <dbReference type="SAM" id="MobiDB-lite"/>
    </source>
</evidence>
<organism evidence="4">
    <name type="scientific">Polaromonas hydrogenivorans</name>
    <dbReference type="NCBI Taxonomy" id="335476"/>
    <lineage>
        <taxon>Bacteria</taxon>
        <taxon>Pseudomonadati</taxon>
        <taxon>Pseudomonadota</taxon>
        <taxon>Betaproteobacteria</taxon>
        <taxon>Burkholderiales</taxon>
        <taxon>Comamonadaceae</taxon>
        <taxon>Polaromonas</taxon>
    </lineage>
</organism>
<name>A0AAU7LXB6_9BURK</name>
<proteinExistence type="inferred from homology"/>
<keyword evidence="2" id="KW-0812">Transmembrane</keyword>
<dbReference type="SUPFAM" id="SSF56954">
    <property type="entry name" value="Outer membrane efflux proteins (OEP)"/>
    <property type="match status" value="1"/>
</dbReference>
<keyword evidence="2" id="KW-0732">Signal</keyword>
<dbReference type="NCBIfam" id="TIGR01845">
    <property type="entry name" value="outer_NodT"/>
    <property type="match status" value="1"/>
</dbReference>